<evidence type="ECO:0000256" key="4">
    <source>
        <dbReference type="ARBA" id="ARBA00022563"/>
    </source>
</evidence>
<comment type="pathway">
    <text evidence="1">One-carbon metabolism; tetrahydrofolate interconversion.</text>
</comment>
<dbReference type="PROSITE" id="PS00722">
    <property type="entry name" value="FTHFS_2"/>
    <property type="match status" value="1"/>
</dbReference>
<evidence type="ECO:0000313" key="11">
    <source>
        <dbReference type="Proteomes" id="UP000266723"/>
    </source>
</evidence>
<evidence type="ECO:0000256" key="8">
    <source>
        <dbReference type="ARBA" id="ARBA00023152"/>
    </source>
</evidence>
<dbReference type="InterPro" id="IPR020628">
    <property type="entry name" value="Formate_THF_ligase_CS"/>
</dbReference>
<comment type="pathway">
    <text evidence="2">Carbohydrate degradation.</text>
</comment>
<evidence type="ECO:0000256" key="3">
    <source>
        <dbReference type="ARBA" id="ARBA00005028"/>
    </source>
</evidence>
<dbReference type="InterPro" id="IPR043129">
    <property type="entry name" value="ATPase_NBD"/>
</dbReference>
<keyword evidence="5" id="KW-0436">Ligase</keyword>
<dbReference type="Pfam" id="PF03727">
    <property type="entry name" value="Hexokinase_2"/>
    <property type="match status" value="1"/>
</dbReference>
<evidence type="ECO:0000256" key="6">
    <source>
        <dbReference type="ARBA" id="ARBA00022741"/>
    </source>
</evidence>
<keyword evidence="7" id="KW-0067">ATP-binding</keyword>
<dbReference type="Proteomes" id="UP000266723">
    <property type="component" value="Unassembled WGS sequence"/>
</dbReference>
<dbReference type="InterPro" id="IPR027417">
    <property type="entry name" value="P-loop_NTPase"/>
</dbReference>
<keyword evidence="6" id="KW-0547">Nucleotide-binding</keyword>
<dbReference type="SUPFAM" id="SSF53067">
    <property type="entry name" value="Actin-like ATPase domain"/>
    <property type="match status" value="1"/>
</dbReference>
<dbReference type="PRINTS" id="PR00475">
    <property type="entry name" value="HEXOKINASE"/>
</dbReference>
<organism evidence="10 11">
    <name type="scientific">Brassica cretica</name>
    <name type="common">Mustard</name>
    <dbReference type="NCBI Taxonomy" id="69181"/>
    <lineage>
        <taxon>Eukaryota</taxon>
        <taxon>Viridiplantae</taxon>
        <taxon>Streptophyta</taxon>
        <taxon>Embryophyta</taxon>
        <taxon>Tracheophyta</taxon>
        <taxon>Spermatophyta</taxon>
        <taxon>Magnoliopsida</taxon>
        <taxon>eudicotyledons</taxon>
        <taxon>Gunneridae</taxon>
        <taxon>Pentapetalae</taxon>
        <taxon>rosids</taxon>
        <taxon>malvids</taxon>
        <taxon>Brassicales</taxon>
        <taxon>Brassicaceae</taxon>
        <taxon>Brassiceae</taxon>
        <taxon>Brassica</taxon>
    </lineage>
</organism>
<dbReference type="Pfam" id="PF01268">
    <property type="entry name" value="FTHFS"/>
    <property type="match status" value="1"/>
</dbReference>
<keyword evidence="8" id="KW-0324">Glycolysis</keyword>
<feature type="domain" description="Hexokinase C-terminal" evidence="9">
    <location>
        <begin position="26"/>
        <end position="274"/>
    </location>
</feature>
<name>A0ABQ7B1H0_BRACR</name>
<dbReference type="InterPro" id="IPR001312">
    <property type="entry name" value="Hexokinase"/>
</dbReference>
<dbReference type="PROSITE" id="PS51748">
    <property type="entry name" value="HEXOKINASE_2"/>
    <property type="match status" value="1"/>
</dbReference>
<evidence type="ECO:0000256" key="5">
    <source>
        <dbReference type="ARBA" id="ARBA00022598"/>
    </source>
</evidence>
<comment type="pathway">
    <text evidence="3">Carbohydrate metabolism; hexose metabolism.</text>
</comment>
<dbReference type="Gene3D" id="1.10.8.770">
    <property type="match status" value="1"/>
</dbReference>
<keyword evidence="11" id="KW-1185">Reference proteome</keyword>
<comment type="caution">
    <text evidence="10">The sequence shown here is derived from an EMBL/GenBank/DDBJ whole genome shotgun (WGS) entry which is preliminary data.</text>
</comment>
<reference evidence="10 11" key="1">
    <citation type="journal article" date="2020" name="BMC Genomics">
        <title>Intraspecific diversification of the crop wild relative Brassica cretica Lam. using demographic model selection.</title>
        <authorList>
            <person name="Kioukis A."/>
            <person name="Michalopoulou V.A."/>
            <person name="Briers L."/>
            <person name="Pirintsos S."/>
            <person name="Studholme D.J."/>
            <person name="Pavlidis P."/>
            <person name="Sarris P.F."/>
        </authorList>
    </citation>
    <scope>NUCLEOTIDE SEQUENCE [LARGE SCALE GENOMIC DNA]</scope>
    <source>
        <strain evidence="11">cv. PFS-1207/04</strain>
    </source>
</reference>
<evidence type="ECO:0000256" key="7">
    <source>
        <dbReference type="ARBA" id="ARBA00022840"/>
    </source>
</evidence>
<sequence>MHVAALVNDTVGALSLGYYHDPDTVVAVVFGTGSNACYLERTDAIIKSQGLLTTSGSMVVNMEWGNFWSSHLPRTSYDIELDAESSNSNDMGFEKMIAGMYLGDIVRRVILRMSQESDIFGPSSSLLSEPYVLRTNLVSAMHEDDTPELQEVARILKDLGVSEVPLKVRKLVVKVCDVVTRRAGRLAAAGIAGILKKIGRDGSGGITSGRSRSENQMQRRTVVAVEGGLYMNYTMFREYMEEALVEILGEEVSQYVVVKAMEDGSSIGSALLVASSHFQEIADVLDSIETRFRQNSVLLSAFDELEDREDGYYVVVGGITPTPLGEGKSTTTVGLCQALGAYLDKKVVTCLRQPSQGPTFGIKGGAAGGGYSQVIPMDEFNLHLTGDIHAITASNNLLAAAIDTRIFHEASQSDKALFNRLCPVNKEGKRSFSDIMFRRLTKLGISKTIPEELTPEEVKKFARLDIDPDSITWRRVMDVNDRFLRKITVGQGPEEKGMTRETGFDISVASEIMAVLALTTSLGDMRERLGKMVIGNSKAGEPITADDLGVGGALTVLMKDAIHPTLMQTLEGTPVLVHAGPFANIAHGNSSIVADKIALKLVGPGGFVVTEAGFGSDIGTEKFMNIKCRYSGLTPQCAIVVATVRALKMHGGGPDVVAGRPLDRAYVSENVFYKPQRYNFVEKIIFLFHH</sequence>
<accession>A0ABQ7B1H0</accession>
<gene>
    <name evidence="10" type="ORF">DY000_02059150</name>
</gene>
<keyword evidence="4" id="KW-0554">One-carbon metabolism</keyword>
<evidence type="ECO:0000256" key="2">
    <source>
        <dbReference type="ARBA" id="ARBA00004921"/>
    </source>
</evidence>
<dbReference type="Gene3D" id="3.40.367.20">
    <property type="match status" value="1"/>
</dbReference>
<protein>
    <recommendedName>
        <fullName evidence="9">Hexokinase C-terminal domain-containing protein</fullName>
    </recommendedName>
</protein>
<dbReference type="PANTHER" id="PTHR19443">
    <property type="entry name" value="HEXOKINASE"/>
    <property type="match status" value="1"/>
</dbReference>
<dbReference type="PROSITE" id="PS00721">
    <property type="entry name" value="FTHFS_1"/>
    <property type="match status" value="1"/>
</dbReference>
<dbReference type="Gene3D" id="3.40.50.300">
    <property type="entry name" value="P-loop containing nucleotide triphosphate hydrolases"/>
    <property type="match status" value="2"/>
</dbReference>
<evidence type="ECO:0000256" key="1">
    <source>
        <dbReference type="ARBA" id="ARBA00004777"/>
    </source>
</evidence>
<evidence type="ECO:0000313" key="10">
    <source>
        <dbReference type="EMBL" id="KAF3520306.1"/>
    </source>
</evidence>
<evidence type="ECO:0000259" key="9">
    <source>
        <dbReference type="Pfam" id="PF03727"/>
    </source>
</evidence>
<dbReference type="InterPro" id="IPR000559">
    <property type="entry name" value="Formate_THF_ligase"/>
</dbReference>
<proteinExistence type="predicted"/>
<dbReference type="SUPFAM" id="SSF52540">
    <property type="entry name" value="P-loop containing nucleoside triphosphate hydrolases"/>
    <property type="match status" value="1"/>
</dbReference>
<dbReference type="EMBL" id="QGKV02001556">
    <property type="protein sequence ID" value="KAF3520306.1"/>
    <property type="molecule type" value="Genomic_DNA"/>
</dbReference>
<dbReference type="PANTHER" id="PTHR19443:SF73">
    <property type="entry name" value="HEXOKINASE-3"/>
    <property type="match status" value="1"/>
</dbReference>
<dbReference type="InterPro" id="IPR022673">
    <property type="entry name" value="Hexokinase_C"/>
</dbReference>